<protein>
    <recommendedName>
        <fullName evidence="4">CopC domain-containing protein</fullName>
    </recommendedName>
</protein>
<name>A0ABQ3VK46_9CHLR</name>
<dbReference type="Gene3D" id="2.60.40.1220">
    <property type="match status" value="1"/>
</dbReference>
<accession>A0ABQ3VK46</accession>
<feature type="domain" description="CopC" evidence="4">
    <location>
        <begin position="51"/>
        <end position="144"/>
    </location>
</feature>
<sequence>MQYGHEGTQPWRLWCSVWGGVARVLGGLLIIVVAVYFPVLALARSAPTTYAEYVSSNPAANAFLLTAPTAVAVHFSARLDIPHSTLTVLDVNGKQVSTGLAQADRVDPATLVIAMQANQSEIYIVNWHTVAAQGNYHDGGSFRFFVHINPLLKGVLASAPAQASKTAGAQPASSYVSKADRIGVPLWLAGLIGLAGLVVGVSVMWSFSQQIEHRRAIALIVPTEDD</sequence>
<keyword evidence="3" id="KW-0472">Membrane</keyword>
<evidence type="ECO:0000259" key="4">
    <source>
        <dbReference type="Pfam" id="PF04234"/>
    </source>
</evidence>
<keyword evidence="2" id="KW-0186">Copper</keyword>
<dbReference type="InterPro" id="IPR014756">
    <property type="entry name" value="Ig_E-set"/>
</dbReference>
<evidence type="ECO:0000313" key="6">
    <source>
        <dbReference type="Proteomes" id="UP000635565"/>
    </source>
</evidence>
<comment type="caution">
    <text evidence="5">The sequence shown here is derived from an EMBL/GenBank/DDBJ whole genome shotgun (WGS) entry which is preliminary data.</text>
</comment>
<proteinExistence type="predicted"/>
<reference evidence="5 6" key="1">
    <citation type="journal article" date="2021" name="Int. J. Syst. Evol. Microbiol.">
        <title>Reticulibacter mediterranei gen. nov., sp. nov., within the new family Reticulibacteraceae fam. nov., and Ktedonospora formicarum gen. nov., sp. nov., Ktedonobacter robiniae sp. nov., Dictyobacter formicarum sp. nov. and Dictyobacter arantiisoli sp. nov., belonging to the class Ktedonobacteria.</title>
        <authorList>
            <person name="Yabe S."/>
            <person name="Zheng Y."/>
            <person name="Wang C.M."/>
            <person name="Sakai Y."/>
            <person name="Abe K."/>
            <person name="Yokota A."/>
            <person name="Donadio S."/>
            <person name="Cavaletti L."/>
            <person name="Monciardini P."/>
        </authorList>
    </citation>
    <scope>NUCLEOTIDE SEQUENCE [LARGE SCALE GENOMIC DNA]</scope>
    <source>
        <strain evidence="5 6">SOSP1-9</strain>
    </source>
</reference>
<keyword evidence="3" id="KW-0812">Transmembrane</keyword>
<dbReference type="Proteomes" id="UP000635565">
    <property type="component" value="Unassembled WGS sequence"/>
</dbReference>
<keyword evidence="6" id="KW-1185">Reference proteome</keyword>
<evidence type="ECO:0000256" key="1">
    <source>
        <dbReference type="ARBA" id="ARBA00022729"/>
    </source>
</evidence>
<keyword evidence="3" id="KW-1133">Transmembrane helix</keyword>
<feature type="transmembrane region" description="Helical" evidence="3">
    <location>
        <begin position="186"/>
        <end position="207"/>
    </location>
</feature>
<dbReference type="SUPFAM" id="SSF81296">
    <property type="entry name" value="E set domains"/>
    <property type="match status" value="1"/>
</dbReference>
<keyword evidence="1" id="KW-0732">Signal</keyword>
<dbReference type="EMBL" id="BNJJ01000012">
    <property type="protein sequence ID" value="GHO86287.1"/>
    <property type="molecule type" value="Genomic_DNA"/>
</dbReference>
<dbReference type="Pfam" id="PF04234">
    <property type="entry name" value="CopC"/>
    <property type="match status" value="1"/>
</dbReference>
<feature type="transmembrane region" description="Helical" evidence="3">
    <location>
        <begin position="20"/>
        <end position="43"/>
    </location>
</feature>
<dbReference type="InterPro" id="IPR007348">
    <property type="entry name" value="CopC_dom"/>
</dbReference>
<organism evidence="5 6">
    <name type="scientific">Dictyobacter formicarum</name>
    <dbReference type="NCBI Taxonomy" id="2778368"/>
    <lineage>
        <taxon>Bacteria</taxon>
        <taxon>Bacillati</taxon>
        <taxon>Chloroflexota</taxon>
        <taxon>Ktedonobacteria</taxon>
        <taxon>Ktedonobacterales</taxon>
        <taxon>Dictyobacteraceae</taxon>
        <taxon>Dictyobacter</taxon>
    </lineage>
</organism>
<gene>
    <name evidence="5" type="ORF">KSZ_42930</name>
</gene>
<evidence type="ECO:0000313" key="5">
    <source>
        <dbReference type="EMBL" id="GHO86287.1"/>
    </source>
</evidence>
<evidence type="ECO:0000256" key="2">
    <source>
        <dbReference type="ARBA" id="ARBA00023008"/>
    </source>
</evidence>
<dbReference type="InterPro" id="IPR014755">
    <property type="entry name" value="Cu-Rt/internalin_Ig-like"/>
</dbReference>
<evidence type="ECO:0000256" key="3">
    <source>
        <dbReference type="SAM" id="Phobius"/>
    </source>
</evidence>